<feature type="compositionally biased region" description="Basic and acidic residues" evidence="7">
    <location>
        <begin position="607"/>
        <end position="627"/>
    </location>
</feature>
<keyword evidence="4 5" id="KW-0443">Lipid metabolism</keyword>
<dbReference type="Gene3D" id="3.40.1090.10">
    <property type="entry name" value="Cytosolic phospholipase A2 catalytic domain"/>
    <property type="match status" value="2"/>
</dbReference>
<feature type="region of interest" description="Disordered" evidence="7">
    <location>
        <begin position="660"/>
        <end position="715"/>
    </location>
</feature>
<dbReference type="GO" id="GO:0016020">
    <property type="term" value="C:membrane"/>
    <property type="evidence" value="ECO:0007669"/>
    <property type="project" value="UniProtKB-SubCell"/>
</dbReference>
<evidence type="ECO:0000256" key="7">
    <source>
        <dbReference type="SAM" id="MobiDB-lite"/>
    </source>
</evidence>
<dbReference type="GO" id="GO:0006641">
    <property type="term" value="P:triglyceride metabolic process"/>
    <property type="evidence" value="ECO:0007669"/>
    <property type="project" value="UniProtKB-ARBA"/>
</dbReference>
<reference evidence="9 10" key="1">
    <citation type="submission" date="2017-10" db="EMBL/GenBank/DDBJ databases">
        <title>Comparative genomics in systemic dimorphic fungi from Ajellomycetaceae.</title>
        <authorList>
            <person name="Munoz J.F."/>
            <person name="Mcewen J.G."/>
            <person name="Clay O.K."/>
            <person name="Cuomo C.A."/>
        </authorList>
    </citation>
    <scope>NUCLEOTIDE SEQUENCE [LARGE SCALE GENOMIC DNA]</scope>
    <source>
        <strain evidence="9 10">UAMH7299</strain>
    </source>
</reference>
<dbReference type="OrthoDB" id="10049244at2759"/>
<feature type="region of interest" description="Disordered" evidence="7">
    <location>
        <begin position="745"/>
        <end position="810"/>
    </location>
</feature>
<feature type="compositionally biased region" description="Pro residues" evidence="7">
    <location>
        <begin position="799"/>
        <end position="810"/>
    </location>
</feature>
<keyword evidence="2 5" id="KW-0378">Hydrolase</keyword>
<dbReference type="InterPro" id="IPR021771">
    <property type="entry name" value="Triacylglycerol_lipase_N"/>
</dbReference>
<evidence type="ECO:0000313" key="9">
    <source>
        <dbReference type="EMBL" id="PGG98293.1"/>
    </source>
</evidence>
<feature type="compositionally biased region" description="Basic residues" evidence="7">
    <location>
        <begin position="629"/>
        <end position="646"/>
    </location>
</feature>
<gene>
    <name evidence="9" type="ORF">AJ80_09554</name>
</gene>
<dbReference type="STRING" id="1447883.A0A2B7WG06"/>
<dbReference type="InterPro" id="IPR050301">
    <property type="entry name" value="NTE"/>
</dbReference>
<dbReference type="CDD" id="cd07230">
    <property type="entry name" value="Pat_TGL4-5_like"/>
    <property type="match status" value="1"/>
</dbReference>
<sequence length="810" mass="90576">MYSWPPDEAASLVNGPTIIPTACQQHGRRRSLYQSPNPSEFWRLSFIQKYGPLPLLSLIVRDSVALAGSVIESLRSVGLSKEEREVALRIEERKKILYARMQEEGSLQGWLDDAMELDELEGNNIWKEDPESDEYDSIMVQTRLRELEEARLSCDVGTILHLIRTSLHRNLGNMTSPGLYMRSHVGSKDLIDQYITTASETLSTLLDVSERYPFDPWESRYILEQLLAARQAFGRSALLLSGGATFGMNHIGVVKTLWETRLLPRIVSGSSAGSIIGAVICTSIDEEIPEILANIGTGDFAVFESENEKQTGLQKLSRLLKQGALFDIAHLTRVMRDMLGDVTFKEAYNRTRKVLNICVSTAENYELPRLLNYITSPDVLVWSAVATSCCAPVIFSESHLVAKDSGTGEITPWHDSPQRWLDGSIDADLPMTRLSEMFNINHFIVSQVNPHVVPFIPPDEFFRFAEATMEQVSDSNCLKTLTRLGREEAFHRMSAFADIGFFPKTFRKLSSVVSQKYYGDINILPATTYQLLPYIVKNPSPEFMVQACLCGERATWPKLNQIRNHCAIELALDRTVQVMRGRVAFSEKVLEQSIISGKSFTQLSSEMAKEHKVDLPRRRSHDSESQKLKGGHHARHRPGHSLRKSRSSLSGVDFGLGIFYPPSPEEGESSEEEPPPPPCKATRKRQGKTASKKRSAKRNKNHELDHGFEVGSDSELENEGWIMANPVTSPSASPIASPFVSVSPWFSSKQQSPVARSRRSSSASMRDPLLSNLSSTSLNQNVALPAMTLPAMMMTKARPPSPPSPEQHYR</sequence>
<dbReference type="Pfam" id="PF01734">
    <property type="entry name" value="Patatin"/>
    <property type="match status" value="1"/>
</dbReference>
<comment type="caution">
    <text evidence="5">Lacks conserved residue(s) required for the propagation of feature annotation.</text>
</comment>
<dbReference type="GO" id="GO:0016042">
    <property type="term" value="P:lipid catabolic process"/>
    <property type="evidence" value="ECO:0007669"/>
    <property type="project" value="UniProtKB-UniRule"/>
</dbReference>
<comment type="subcellular location">
    <subcellularLocation>
        <location evidence="6">Membrane</location>
        <topology evidence="6">Single-pass membrane protein</topology>
    </subcellularLocation>
</comment>
<evidence type="ECO:0000256" key="6">
    <source>
        <dbReference type="RuleBase" id="RU362055"/>
    </source>
</evidence>
<evidence type="ECO:0000256" key="5">
    <source>
        <dbReference type="PROSITE-ProRule" id="PRU01161"/>
    </source>
</evidence>
<comment type="function">
    <text evidence="6">Lipid hydrolase.</text>
</comment>
<feature type="short sequence motif" description="GXSXG" evidence="5">
    <location>
        <begin position="269"/>
        <end position="273"/>
    </location>
</feature>
<dbReference type="SUPFAM" id="SSF52151">
    <property type="entry name" value="FabD/lysophospholipase-like"/>
    <property type="match status" value="1"/>
</dbReference>
<dbReference type="EMBL" id="PDNA01000298">
    <property type="protein sequence ID" value="PGG98293.1"/>
    <property type="molecule type" value="Genomic_DNA"/>
</dbReference>
<comment type="caution">
    <text evidence="9">The sequence shown here is derived from an EMBL/GenBank/DDBJ whole genome shotgun (WGS) entry which is preliminary data.</text>
</comment>
<dbReference type="EC" id="3.1.1.-" evidence="6"/>
<dbReference type="PROSITE" id="PS51635">
    <property type="entry name" value="PNPLA"/>
    <property type="match status" value="1"/>
</dbReference>
<dbReference type="InterPro" id="IPR002641">
    <property type="entry name" value="PNPLA_dom"/>
</dbReference>
<evidence type="ECO:0000259" key="8">
    <source>
        <dbReference type="PROSITE" id="PS51635"/>
    </source>
</evidence>
<protein>
    <recommendedName>
        <fullName evidence="6">Patatin-like phospholipase domain-containing protein</fullName>
        <ecNumber evidence="6">3.1.1.-</ecNumber>
    </recommendedName>
</protein>
<proteinExistence type="inferred from homology"/>
<dbReference type="Pfam" id="PF11815">
    <property type="entry name" value="DUF3336"/>
    <property type="match status" value="1"/>
</dbReference>
<feature type="compositionally biased region" description="Basic residues" evidence="7">
    <location>
        <begin position="681"/>
        <end position="700"/>
    </location>
</feature>
<accession>A0A2B7WG06</accession>
<dbReference type="PANTHER" id="PTHR14226:SF10">
    <property type="entry name" value="TRIACYLGLYCEROL LIPASE 4-RELATED"/>
    <property type="match status" value="1"/>
</dbReference>
<dbReference type="GO" id="GO:0004806">
    <property type="term" value="F:triacylglycerol lipase activity"/>
    <property type="evidence" value="ECO:0007669"/>
    <property type="project" value="InterPro"/>
</dbReference>
<feature type="active site" description="Nucleophile" evidence="5">
    <location>
        <position position="271"/>
    </location>
</feature>
<feature type="domain" description="PNPLA" evidence="8">
    <location>
        <begin position="238"/>
        <end position="435"/>
    </location>
</feature>
<evidence type="ECO:0000313" key="10">
    <source>
        <dbReference type="Proteomes" id="UP000224634"/>
    </source>
</evidence>
<feature type="region of interest" description="Disordered" evidence="7">
    <location>
        <begin position="606"/>
        <end position="648"/>
    </location>
</feature>
<keyword evidence="3 5" id="KW-0442">Lipid degradation</keyword>
<evidence type="ECO:0000256" key="2">
    <source>
        <dbReference type="ARBA" id="ARBA00022801"/>
    </source>
</evidence>
<dbReference type="PANTHER" id="PTHR14226">
    <property type="entry name" value="NEUROPATHY TARGET ESTERASE/SWISS CHEESE D.MELANOGASTER"/>
    <property type="match status" value="1"/>
</dbReference>
<dbReference type="AlphaFoldDB" id="A0A2B7WG06"/>
<feature type="compositionally biased region" description="Low complexity" evidence="7">
    <location>
        <begin position="760"/>
        <end position="797"/>
    </location>
</feature>
<dbReference type="InterPro" id="IPR016035">
    <property type="entry name" value="Acyl_Trfase/lysoPLipase"/>
</dbReference>
<evidence type="ECO:0000256" key="3">
    <source>
        <dbReference type="ARBA" id="ARBA00022963"/>
    </source>
</evidence>
<keyword evidence="10" id="KW-1185">Reference proteome</keyword>
<dbReference type="Proteomes" id="UP000224634">
    <property type="component" value="Unassembled WGS sequence"/>
</dbReference>
<organism evidence="9 10">
    <name type="scientific">Polytolypa hystricis (strain UAMH7299)</name>
    <dbReference type="NCBI Taxonomy" id="1447883"/>
    <lineage>
        <taxon>Eukaryota</taxon>
        <taxon>Fungi</taxon>
        <taxon>Dikarya</taxon>
        <taxon>Ascomycota</taxon>
        <taxon>Pezizomycotina</taxon>
        <taxon>Eurotiomycetes</taxon>
        <taxon>Eurotiomycetidae</taxon>
        <taxon>Onygenales</taxon>
        <taxon>Onygenales incertae sedis</taxon>
        <taxon>Polytolypa</taxon>
    </lineage>
</organism>
<comment type="similarity">
    <text evidence="6">Belongs to the PLPL family.</text>
</comment>
<feature type="compositionally biased region" description="Acidic residues" evidence="7">
    <location>
        <begin position="665"/>
        <end position="674"/>
    </location>
</feature>
<name>A0A2B7WG06_POLH7</name>
<evidence type="ECO:0000256" key="4">
    <source>
        <dbReference type="ARBA" id="ARBA00023098"/>
    </source>
</evidence>
<feature type="active site" description="Proton acceptor" evidence="5">
    <location>
        <position position="422"/>
    </location>
</feature>
<comment type="function">
    <text evidence="1">Probable lipid hydrolase.</text>
</comment>
<evidence type="ECO:0000256" key="1">
    <source>
        <dbReference type="ARBA" id="ARBA00002682"/>
    </source>
</evidence>